<sequence>MKALTARQQEVFDLIRDHISQTGMPPTRAEIAQRLGFRSPNAAEEHLKALARKGVIEIVSGASRGIRLLQEEEEGLPLVGRVAAGEPLLAQQHIEGHYQVDPSLFKPNADFLLRVSGMSMKDIGIMDGDLLAVHKTQDVRNGQVVVARIDDEVTVKRLKKQGNKVELLPENSEFKPIVVDLRQQSFTIEGLALGLFATATGCNISLRPRCRQASRFVFHLSSSGLSAWHSSLHLIKHSGISPYP</sequence>
<dbReference type="GO" id="GO:0045892">
    <property type="term" value="P:negative regulation of DNA-templated transcription"/>
    <property type="evidence" value="ECO:0007669"/>
    <property type="project" value="UniProtKB-UniRule"/>
</dbReference>
<keyword evidence="12 13" id="KW-0742">SOS response</keyword>
<dbReference type="InterPro" id="IPR050077">
    <property type="entry name" value="LexA_repressor"/>
</dbReference>
<dbReference type="Gene3D" id="1.10.10.10">
    <property type="entry name" value="Winged helix-like DNA-binding domain superfamily/Winged helix DNA-binding domain"/>
    <property type="match status" value="1"/>
</dbReference>
<dbReference type="Gene3D" id="2.10.109.10">
    <property type="entry name" value="Umud Fragment, subunit A"/>
    <property type="match status" value="1"/>
</dbReference>
<dbReference type="GO" id="GO:0006260">
    <property type="term" value="P:DNA replication"/>
    <property type="evidence" value="ECO:0007669"/>
    <property type="project" value="UniProtKB-UniRule"/>
</dbReference>
<dbReference type="InterPro" id="IPR039418">
    <property type="entry name" value="LexA-like"/>
</dbReference>
<feature type="active site" description="For autocatalytic cleavage activity" evidence="13">
    <location>
        <position position="156"/>
    </location>
</feature>
<evidence type="ECO:0000256" key="11">
    <source>
        <dbReference type="ARBA" id="ARBA00023204"/>
    </source>
</evidence>
<dbReference type="PANTHER" id="PTHR33516">
    <property type="entry name" value="LEXA REPRESSOR"/>
    <property type="match status" value="1"/>
</dbReference>
<dbReference type="GO" id="GO:0006281">
    <property type="term" value="P:DNA repair"/>
    <property type="evidence" value="ECO:0007669"/>
    <property type="project" value="UniProtKB-UniRule"/>
</dbReference>
<evidence type="ECO:0000313" key="18">
    <source>
        <dbReference type="Proteomes" id="UP000254817"/>
    </source>
</evidence>
<reference evidence="17 18" key="1">
    <citation type="submission" date="2018-06" db="EMBL/GenBank/DDBJ databases">
        <authorList>
            <consortium name="Pathogen Informatics"/>
            <person name="Doyle S."/>
        </authorList>
    </citation>
    <scope>NUCLEOTIDE SEQUENCE [LARGE SCALE GENOMIC DNA]</scope>
    <source>
        <strain evidence="17 18">NCTC11112</strain>
    </source>
</reference>
<dbReference type="NCBIfam" id="TIGR00498">
    <property type="entry name" value="lexA"/>
    <property type="match status" value="1"/>
</dbReference>
<evidence type="ECO:0000259" key="15">
    <source>
        <dbReference type="Pfam" id="PF00717"/>
    </source>
</evidence>
<evidence type="ECO:0000256" key="9">
    <source>
        <dbReference type="ARBA" id="ARBA00023125"/>
    </source>
</evidence>
<keyword evidence="5 13" id="KW-0227">DNA damage</keyword>
<keyword evidence="11 13" id="KW-0234">DNA repair</keyword>
<dbReference type="InterPro" id="IPR036388">
    <property type="entry name" value="WH-like_DNA-bd_sf"/>
</dbReference>
<keyword evidence="3 13" id="KW-0678">Repressor</keyword>
<evidence type="ECO:0000313" key="17">
    <source>
        <dbReference type="EMBL" id="STG51912.1"/>
    </source>
</evidence>
<feature type="active site" description="For autocatalytic cleavage activity" evidence="13">
    <location>
        <position position="119"/>
    </location>
</feature>
<feature type="domain" description="LexA repressor DNA-binding" evidence="16">
    <location>
        <begin position="1"/>
        <end position="65"/>
    </location>
</feature>
<dbReference type="InterPro" id="IPR036286">
    <property type="entry name" value="LexA/Signal_pep-like_sf"/>
</dbReference>
<dbReference type="SUPFAM" id="SSF51306">
    <property type="entry name" value="LexA/Signal peptidase"/>
    <property type="match status" value="1"/>
</dbReference>
<name>A0A376MN92_ECOLX</name>
<dbReference type="GO" id="GO:0009432">
    <property type="term" value="P:SOS response"/>
    <property type="evidence" value="ECO:0007669"/>
    <property type="project" value="UniProtKB-UniRule"/>
</dbReference>
<dbReference type="GO" id="GO:0006508">
    <property type="term" value="P:proteolysis"/>
    <property type="evidence" value="ECO:0007669"/>
    <property type="project" value="InterPro"/>
</dbReference>
<evidence type="ECO:0000259" key="16">
    <source>
        <dbReference type="Pfam" id="PF01726"/>
    </source>
</evidence>
<dbReference type="Pfam" id="PF00717">
    <property type="entry name" value="Peptidase_S24"/>
    <property type="match status" value="1"/>
</dbReference>
<dbReference type="HAMAP" id="MF_00015">
    <property type="entry name" value="LexA"/>
    <property type="match status" value="1"/>
</dbReference>
<evidence type="ECO:0000256" key="5">
    <source>
        <dbReference type="ARBA" id="ARBA00022763"/>
    </source>
</evidence>
<evidence type="ECO:0000256" key="14">
    <source>
        <dbReference type="RuleBase" id="RU003991"/>
    </source>
</evidence>
<comment type="function">
    <text evidence="13">Represses a number of genes involved in the response to DNA damage (SOS response), including recA and lexA. Binds to the 16 bp palindromic sequence 5'-CTGTATATATATACAG-3'. In the presence of single-stranded DNA, RecA interacts with LexA causing an autocatalytic cleavage which disrupts the DNA-binding part of LexA, leading to derepression of the SOS regulon and eventually DNA repair.</text>
</comment>
<feature type="domain" description="Peptidase S24/S26A/S26B/S26C" evidence="15">
    <location>
        <begin position="77"/>
        <end position="191"/>
    </location>
</feature>
<feature type="DNA-binding region" description="H-T-H motif" evidence="13">
    <location>
        <begin position="28"/>
        <end position="48"/>
    </location>
</feature>
<organism evidence="17 18">
    <name type="scientific">Escherichia coli</name>
    <dbReference type="NCBI Taxonomy" id="562"/>
    <lineage>
        <taxon>Bacteria</taxon>
        <taxon>Pseudomonadati</taxon>
        <taxon>Pseudomonadota</taxon>
        <taxon>Gammaproteobacteria</taxon>
        <taxon>Enterobacterales</taxon>
        <taxon>Enterobacteriaceae</taxon>
        <taxon>Escherichia</taxon>
    </lineage>
</organism>
<keyword evidence="7 13" id="KW-0068">Autocatalytic cleavage</keyword>
<evidence type="ECO:0000256" key="12">
    <source>
        <dbReference type="ARBA" id="ARBA00023236"/>
    </source>
</evidence>
<dbReference type="InterPro" id="IPR036390">
    <property type="entry name" value="WH_DNA-bd_sf"/>
</dbReference>
<dbReference type="InterPro" id="IPR015927">
    <property type="entry name" value="Peptidase_S24_S26A/B/C"/>
</dbReference>
<keyword evidence="8 13" id="KW-0805">Transcription regulation</keyword>
<dbReference type="SUPFAM" id="SSF46785">
    <property type="entry name" value="Winged helix' DNA-binding domain"/>
    <property type="match status" value="1"/>
</dbReference>
<dbReference type="EC" id="3.4.21.88" evidence="13"/>
<dbReference type="Proteomes" id="UP000254817">
    <property type="component" value="Unassembled WGS sequence"/>
</dbReference>
<dbReference type="FunFam" id="2.10.109.10:FF:000001">
    <property type="entry name" value="LexA repressor"/>
    <property type="match status" value="1"/>
</dbReference>
<dbReference type="GO" id="GO:0004252">
    <property type="term" value="F:serine-type endopeptidase activity"/>
    <property type="evidence" value="ECO:0007669"/>
    <property type="project" value="UniProtKB-UniRule"/>
</dbReference>
<evidence type="ECO:0000256" key="6">
    <source>
        <dbReference type="ARBA" id="ARBA00022801"/>
    </source>
</evidence>
<dbReference type="InterPro" id="IPR006200">
    <property type="entry name" value="LexA"/>
</dbReference>
<evidence type="ECO:0000256" key="3">
    <source>
        <dbReference type="ARBA" id="ARBA00022491"/>
    </source>
</evidence>
<dbReference type="Pfam" id="PF01726">
    <property type="entry name" value="LexA_DNA_bind"/>
    <property type="match status" value="1"/>
</dbReference>
<evidence type="ECO:0000256" key="8">
    <source>
        <dbReference type="ARBA" id="ARBA00023015"/>
    </source>
</evidence>
<accession>A0A376MN92</accession>
<gene>
    <name evidence="13 17" type="primary">lexA</name>
    <name evidence="17" type="ORF">NCTC11112_02396</name>
</gene>
<dbReference type="FunFam" id="1.10.10.10:FF:000009">
    <property type="entry name" value="LexA repressor"/>
    <property type="match status" value="1"/>
</dbReference>
<evidence type="ECO:0000256" key="1">
    <source>
        <dbReference type="ARBA" id="ARBA00007484"/>
    </source>
</evidence>
<feature type="site" description="Cleavage; by autolysis" evidence="13">
    <location>
        <begin position="84"/>
        <end position="85"/>
    </location>
</feature>
<dbReference type="PANTHER" id="PTHR33516:SF2">
    <property type="entry name" value="LEXA REPRESSOR-RELATED"/>
    <property type="match status" value="1"/>
</dbReference>
<dbReference type="EMBL" id="UGAW01000001">
    <property type="protein sequence ID" value="STG51912.1"/>
    <property type="molecule type" value="Genomic_DNA"/>
</dbReference>
<dbReference type="InterPro" id="IPR006197">
    <property type="entry name" value="Peptidase_S24_LexA"/>
</dbReference>
<comment type="similarity">
    <text evidence="1 13 14">Belongs to the peptidase S24 family.</text>
</comment>
<proteinExistence type="inferred from homology"/>
<evidence type="ECO:0000256" key="2">
    <source>
        <dbReference type="ARBA" id="ARBA00011738"/>
    </source>
</evidence>
<keyword evidence="6 13" id="KW-0378">Hydrolase</keyword>
<evidence type="ECO:0000256" key="10">
    <source>
        <dbReference type="ARBA" id="ARBA00023163"/>
    </source>
</evidence>
<keyword evidence="9 13" id="KW-0238">DNA-binding</keyword>
<dbReference type="AlphaFoldDB" id="A0A376MN92"/>
<evidence type="ECO:0000256" key="13">
    <source>
        <dbReference type="HAMAP-Rule" id="MF_00015"/>
    </source>
</evidence>
<dbReference type="InterPro" id="IPR006199">
    <property type="entry name" value="LexA_DNA-bd_dom"/>
</dbReference>
<evidence type="ECO:0000256" key="7">
    <source>
        <dbReference type="ARBA" id="ARBA00022813"/>
    </source>
</evidence>
<dbReference type="PRINTS" id="PR00726">
    <property type="entry name" value="LEXASERPTASE"/>
</dbReference>
<comment type="subunit">
    <text evidence="2 13">Homodimer.</text>
</comment>
<protein>
    <recommendedName>
        <fullName evidence="13">LexA repressor</fullName>
        <ecNumber evidence="13">3.4.21.88</ecNumber>
    </recommendedName>
</protein>
<comment type="catalytic activity">
    <reaction evidence="13">
        <text>Hydrolysis of Ala-|-Gly bond in repressor LexA.</text>
        <dbReference type="EC" id="3.4.21.88"/>
    </reaction>
</comment>
<keyword evidence="10 13" id="KW-0804">Transcription</keyword>
<keyword evidence="4 13" id="KW-0235">DNA replication</keyword>
<dbReference type="CDD" id="cd06529">
    <property type="entry name" value="S24_LexA-like"/>
    <property type="match status" value="1"/>
</dbReference>
<evidence type="ECO:0000256" key="4">
    <source>
        <dbReference type="ARBA" id="ARBA00022705"/>
    </source>
</evidence>
<dbReference type="GO" id="GO:0003677">
    <property type="term" value="F:DNA binding"/>
    <property type="evidence" value="ECO:0007669"/>
    <property type="project" value="UniProtKB-UniRule"/>
</dbReference>